<dbReference type="PANTHER" id="PTHR43156">
    <property type="entry name" value="STAGE II SPORULATION PROTEIN E-RELATED"/>
    <property type="match status" value="1"/>
</dbReference>
<keyword evidence="1" id="KW-0378">Hydrolase</keyword>
<protein>
    <submittedName>
        <fullName evidence="4">Serine/threonine-protein phosphatase</fullName>
    </submittedName>
</protein>
<dbReference type="Gene3D" id="3.60.40.10">
    <property type="entry name" value="PPM-type phosphatase domain"/>
    <property type="match status" value="1"/>
</dbReference>
<dbReference type="EMBL" id="SRID01000230">
    <property type="protein sequence ID" value="TGB00794.1"/>
    <property type="molecule type" value="Genomic_DNA"/>
</dbReference>
<feature type="transmembrane region" description="Helical" evidence="2">
    <location>
        <begin position="90"/>
        <end position="109"/>
    </location>
</feature>
<proteinExistence type="predicted"/>
<gene>
    <name evidence="4" type="ORF">E4099_21495</name>
</gene>
<dbReference type="InterPro" id="IPR052016">
    <property type="entry name" value="Bact_Sigma-Reg"/>
</dbReference>
<dbReference type="SMART" id="SM00331">
    <property type="entry name" value="PP2C_SIG"/>
    <property type="match status" value="1"/>
</dbReference>
<feature type="transmembrane region" description="Helical" evidence="2">
    <location>
        <begin position="44"/>
        <end position="60"/>
    </location>
</feature>
<feature type="non-terminal residue" evidence="4">
    <location>
        <position position="392"/>
    </location>
</feature>
<evidence type="ECO:0000256" key="1">
    <source>
        <dbReference type="ARBA" id="ARBA00022801"/>
    </source>
</evidence>
<keyword evidence="2" id="KW-1133">Transmembrane helix</keyword>
<organism evidence="4 5">
    <name type="scientific">Streptomyces palmae</name>
    <dbReference type="NCBI Taxonomy" id="1701085"/>
    <lineage>
        <taxon>Bacteria</taxon>
        <taxon>Bacillati</taxon>
        <taxon>Actinomycetota</taxon>
        <taxon>Actinomycetes</taxon>
        <taxon>Kitasatosporales</taxon>
        <taxon>Streptomycetaceae</taxon>
        <taxon>Streptomyces</taxon>
    </lineage>
</organism>
<dbReference type="RefSeq" id="WP_135340739.1">
    <property type="nucleotide sequence ID" value="NZ_SRID01000230.1"/>
</dbReference>
<dbReference type="InterPro" id="IPR036457">
    <property type="entry name" value="PPM-type-like_dom_sf"/>
</dbReference>
<dbReference type="Pfam" id="PF07228">
    <property type="entry name" value="SpoIIE"/>
    <property type="match status" value="1"/>
</dbReference>
<keyword evidence="2" id="KW-0812">Transmembrane</keyword>
<evidence type="ECO:0000256" key="2">
    <source>
        <dbReference type="SAM" id="Phobius"/>
    </source>
</evidence>
<name>A0A4Z0GUG2_9ACTN</name>
<dbReference type="InterPro" id="IPR001932">
    <property type="entry name" value="PPM-type_phosphatase-like_dom"/>
</dbReference>
<accession>A0A4Z0GUG2</accession>
<dbReference type="AlphaFoldDB" id="A0A4Z0GUG2"/>
<evidence type="ECO:0000313" key="4">
    <source>
        <dbReference type="EMBL" id="TGB00794.1"/>
    </source>
</evidence>
<comment type="caution">
    <text evidence="4">The sequence shown here is derived from an EMBL/GenBank/DDBJ whole genome shotgun (WGS) entry which is preliminary data.</text>
</comment>
<feature type="domain" description="PPM-type phosphatase" evidence="3">
    <location>
        <begin position="148"/>
        <end position="383"/>
    </location>
</feature>
<dbReference type="OrthoDB" id="5177934at2"/>
<feature type="transmembrane region" description="Helical" evidence="2">
    <location>
        <begin position="67"/>
        <end position="84"/>
    </location>
</feature>
<keyword evidence="5" id="KW-1185">Reference proteome</keyword>
<dbReference type="Proteomes" id="UP000297948">
    <property type="component" value="Unassembled WGS sequence"/>
</dbReference>
<evidence type="ECO:0000259" key="3">
    <source>
        <dbReference type="SMART" id="SM00331"/>
    </source>
</evidence>
<keyword evidence="2" id="KW-0472">Membrane</keyword>
<feature type="transmembrane region" description="Helical" evidence="2">
    <location>
        <begin position="21"/>
        <end position="38"/>
    </location>
</feature>
<dbReference type="PANTHER" id="PTHR43156:SF2">
    <property type="entry name" value="STAGE II SPORULATION PROTEIN E"/>
    <property type="match status" value="1"/>
</dbReference>
<evidence type="ECO:0000313" key="5">
    <source>
        <dbReference type="Proteomes" id="UP000297948"/>
    </source>
</evidence>
<dbReference type="GO" id="GO:0016791">
    <property type="term" value="F:phosphatase activity"/>
    <property type="evidence" value="ECO:0007669"/>
    <property type="project" value="TreeGrafter"/>
</dbReference>
<reference evidence="4 5" key="1">
    <citation type="submission" date="2019-03" db="EMBL/GenBank/DDBJ databases">
        <authorList>
            <person name="Gonzalez-Pimentel J.L."/>
        </authorList>
    </citation>
    <scope>NUCLEOTIDE SEQUENCE [LARGE SCALE GENOMIC DNA]</scope>
    <source>
        <strain evidence="4 5">JCM 31289</strain>
    </source>
</reference>
<sequence length="392" mass="40737">MIRTKAAGGTRTGLRRALGTLVTVSPGLWILLVVGSQWLSPRDVHLVPLLAAAPAIACASSGRRRCVLMGGVSAIAALIPLTSAHSAEAAATRAGTCAAIVAVVAACWLTSCRRLRLVRELERQRAVATAAQRVVLRPLPARLGGLTLAGGHLSATRGAELGGDLYEALSTAHGVRVIIGDVRGHGLPAIGTVAAMLGSFREAAHDEAELADVLRRLERAMERHLRERAMAEHPAGGAAEPDSPLAEEFVTVLLLEIRPEGEILALNCGHPWPHQLSAAGPPARQLSPGDALPPLGLFPLPDKLPVDIVAQLGPGDALVLHTDGAEDARDRAGVFFPLQPTLSRAARESALGPAGLVARVQSAVLAHTGGRLGDDVALLVLRHDRRGGAAPD</sequence>